<proteinExistence type="predicted"/>
<dbReference type="InterPro" id="IPR053728">
    <property type="entry name" value="Alginate_Permeability_Chnl"/>
</dbReference>
<gene>
    <name evidence="3" type="ORF">DFQ09_10597</name>
</gene>
<accession>A0A3D9MAL3</accession>
<feature type="signal peptide" evidence="1">
    <location>
        <begin position="1"/>
        <end position="18"/>
    </location>
</feature>
<keyword evidence="1" id="KW-0732">Signal</keyword>
<dbReference type="InterPro" id="IPR025388">
    <property type="entry name" value="Alginate_export_dom"/>
</dbReference>
<dbReference type="Proteomes" id="UP000256919">
    <property type="component" value="Unassembled WGS sequence"/>
</dbReference>
<evidence type="ECO:0000256" key="1">
    <source>
        <dbReference type="SAM" id="SignalP"/>
    </source>
</evidence>
<dbReference type="Pfam" id="PF13372">
    <property type="entry name" value="Alginate_exp"/>
    <property type="match status" value="1"/>
</dbReference>
<evidence type="ECO:0000313" key="4">
    <source>
        <dbReference type="Proteomes" id="UP000256919"/>
    </source>
</evidence>
<keyword evidence="4" id="KW-1185">Reference proteome</keyword>
<evidence type="ECO:0000259" key="2">
    <source>
        <dbReference type="Pfam" id="PF13372"/>
    </source>
</evidence>
<evidence type="ECO:0000313" key="3">
    <source>
        <dbReference type="EMBL" id="REE16885.1"/>
    </source>
</evidence>
<dbReference type="SUPFAM" id="SSF56935">
    <property type="entry name" value="Porins"/>
    <property type="match status" value="1"/>
</dbReference>
<dbReference type="Gene3D" id="2.40.160.100">
    <property type="match status" value="1"/>
</dbReference>
<dbReference type="OrthoDB" id="1070463at2"/>
<name>A0A3D9MAL3_9FLAO</name>
<dbReference type="EMBL" id="QREI01000005">
    <property type="protein sequence ID" value="REE16885.1"/>
    <property type="molecule type" value="Genomic_DNA"/>
</dbReference>
<protein>
    <submittedName>
        <fullName evidence="3">Alginate export protein</fullName>
    </submittedName>
</protein>
<organism evidence="3 4">
    <name type="scientific">Winogradskyella pacifica</name>
    <dbReference type="NCBI Taxonomy" id="664642"/>
    <lineage>
        <taxon>Bacteria</taxon>
        <taxon>Pseudomonadati</taxon>
        <taxon>Bacteroidota</taxon>
        <taxon>Flavobacteriia</taxon>
        <taxon>Flavobacteriales</taxon>
        <taxon>Flavobacteriaceae</taxon>
        <taxon>Winogradskyella</taxon>
    </lineage>
</organism>
<dbReference type="RefSeq" id="WP_115810542.1">
    <property type="nucleotide sequence ID" value="NZ_QREI01000005.1"/>
</dbReference>
<feature type="domain" description="Alginate export" evidence="2">
    <location>
        <begin position="23"/>
        <end position="387"/>
    </location>
</feature>
<sequence length="419" mass="47611">MKTLLTILCLGVVMTSYAQEFEISAELRPRFEYRHGYKTLIPDDVDAATFISQRTRLNFNYGSETLNAFVSFQNVRVWGDVPTTSLEDKNGIALHEAWAELVFNPKLAVKLGRQEINYDDHRIFGNVGWAQQARSHDAIVTTYQPNTTNRFDFGLALNANEETVFDTDYAINNYKAFQYIWYHTNLKNVGLSVLLLNNGLTYMDENDEQKVDYNQTIGSRMTFQKNKWQTDASIYFQTGAIANTDLSAFNIAANAFYKINTEFKTGLGIEYLSGTDMNTIENKLKSFNPWFGTNHKFNGLMDYFYVGNHSNSVGLVDLNATLEYQKKQFSAKLTPHIFSSAATVVDQTGKEMSNALGTELDLVLGYKWTKDISFNVGYSQMFATETMEVLKAGNKDNANNWAWLMITVKPSLFKTTLNN</sequence>
<dbReference type="AlphaFoldDB" id="A0A3D9MAL3"/>
<reference evidence="3 4" key="1">
    <citation type="submission" date="2018-07" db="EMBL/GenBank/DDBJ databases">
        <title>Genomic Encyclopedia of Type Strains, Phase III (KMG-III): the genomes of soil and plant-associated and newly described type strains.</title>
        <authorList>
            <person name="Whitman W."/>
        </authorList>
    </citation>
    <scope>NUCLEOTIDE SEQUENCE [LARGE SCALE GENOMIC DNA]</scope>
    <source>
        <strain evidence="3 4">CECT 7948</strain>
    </source>
</reference>
<comment type="caution">
    <text evidence="3">The sequence shown here is derived from an EMBL/GenBank/DDBJ whole genome shotgun (WGS) entry which is preliminary data.</text>
</comment>
<feature type="chain" id="PRO_5017572918" evidence="1">
    <location>
        <begin position="19"/>
        <end position="419"/>
    </location>
</feature>